<dbReference type="KEGG" id="caml:H6X83_10125"/>
<organism evidence="2 3">
    <name type="scientific">Caproicibacterium amylolyticum</name>
    <dbReference type="NCBI Taxonomy" id="2766537"/>
    <lineage>
        <taxon>Bacteria</taxon>
        <taxon>Bacillati</taxon>
        <taxon>Bacillota</taxon>
        <taxon>Clostridia</taxon>
        <taxon>Eubacteriales</taxon>
        <taxon>Oscillospiraceae</taxon>
        <taxon>Caproicibacterium</taxon>
    </lineage>
</organism>
<keyword evidence="3" id="KW-1185">Reference proteome</keyword>
<proteinExistence type="predicted"/>
<dbReference type="AlphaFoldDB" id="A0A7G9WF38"/>
<dbReference type="GO" id="GO:0008081">
    <property type="term" value="F:phosphoric diester hydrolase activity"/>
    <property type="evidence" value="ECO:0007669"/>
    <property type="project" value="InterPro"/>
</dbReference>
<dbReference type="GO" id="GO:0006629">
    <property type="term" value="P:lipid metabolic process"/>
    <property type="evidence" value="ECO:0007669"/>
    <property type="project" value="InterPro"/>
</dbReference>
<dbReference type="InterPro" id="IPR017946">
    <property type="entry name" value="PLC-like_Pdiesterase_TIM-brl"/>
</dbReference>
<dbReference type="RefSeq" id="WP_212506368.1">
    <property type="nucleotide sequence ID" value="NZ_CP060696.1"/>
</dbReference>
<dbReference type="PANTHER" id="PTHR46211:SF1">
    <property type="entry name" value="GLYCEROPHOSPHODIESTER PHOSPHODIESTERASE, CYTOPLASMIC"/>
    <property type="match status" value="1"/>
</dbReference>
<evidence type="ECO:0000259" key="1">
    <source>
        <dbReference type="PROSITE" id="PS51704"/>
    </source>
</evidence>
<feature type="domain" description="GP-PDE" evidence="1">
    <location>
        <begin position="3"/>
        <end position="240"/>
    </location>
</feature>
<dbReference type="Gene3D" id="3.20.20.190">
    <property type="entry name" value="Phosphatidylinositol (PI) phosphodiesterase"/>
    <property type="match status" value="1"/>
</dbReference>
<dbReference type="SUPFAM" id="SSF51695">
    <property type="entry name" value="PLC-like phosphodiesterases"/>
    <property type="match status" value="1"/>
</dbReference>
<dbReference type="PROSITE" id="PS51704">
    <property type="entry name" value="GP_PDE"/>
    <property type="match status" value="1"/>
</dbReference>
<name>A0A7G9WF38_9FIRM</name>
<gene>
    <name evidence="2" type="ORF">H6X83_10125</name>
</gene>
<accession>A0A7G9WF38</accession>
<reference evidence="2 3" key="1">
    <citation type="submission" date="2020-08" db="EMBL/GenBank/DDBJ databases">
        <authorList>
            <person name="Ren C."/>
            <person name="Gu Y."/>
            <person name="Xu Y."/>
        </authorList>
    </citation>
    <scope>NUCLEOTIDE SEQUENCE [LARGE SCALE GENOMIC DNA]</scope>
    <source>
        <strain evidence="2 3">LBM18003</strain>
    </source>
</reference>
<dbReference type="PANTHER" id="PTHR46211">
    <property type="entry name" value="GLYCEROPHOSPHORYL DIESTER PHOSPHODIESTERASE"/>
    <property type="match status" value="1"/>
</dbReference>
<dbReference type="Proteomes" id="UP000516046">
    <property type="component" value="Chromosome"/>
</dbReference>
<protein>
    <submittedName>
        <fullName evidence="2">Glycerophosphodiester phosphodiesterase</fullName>
    </submittedName>
</protein>
<dbReference type="CDD" id="cd08563">
    <property type="entry name" value="GDPD_TtGDE_like"/>
    <property type="match status" value="1"/>
</dbReference>
<sequence>MNTQVFAHRGASCTAPENTLPAFEQAAALHADGVELDVHLSADGQLVVIHDDTVGRTTNGIGVVHQMTLEQLKTLDASMGKAGFAGVKIPTLEEVYRLLQPTGLQVNVELKENEYDNGFAVIPKVLALEEAYGMSGRVFYSSFNHYALREMKHLSAKIQTGLLYAAALVDVWDYAASVPADAIHPNFFTLRDKNLVLQCHAFDIAVRPWTVDNEADLQNMFEQNVDTVITNDPELALRLRKENG</sequence>
<dbReference type="Pfam" id="PF03009">
    <property type="entry name" value="GDPD"/>
    <property type="match status" value="1"/>
</dbReference>
<dbReference type="InterPro" id="IPR030395">
    <property type="entry name" value="GP_PDE_dom"/>
</dbReference>
<evidence type="ECO:0000313" key="2">
    <source>
        <dbReference type="EMBL" id="QNO17300.1"/>
    </source>
</evidence>
<dbReference type="EMBL" id="CP060696">
    <property type="protein sequence ID" value="QNO17300.1"/>
    <property type="molecule type" value="Genomic_DNA"/>
</dbReference>
<evidence type="ECO:0000313" key="3">
    <source>
        <dbReference type="Proteomes" id="UP000516046"/>
    </source>
</evidence>